<evidence type="ECO:0000313" key="8">
    <source>
        <dbReference type="EMBL" id="HIX51966.1"/>
    </source>
</evidence>
<keyword evidence="4 6" id="KW-1133">Transmembrane helix</keyword>
<dbReference type="PANTHER" id="PTHR30619:SF1">
    <property type="entry name" value="RECOMBINATION PROTEIN 2"/>
    <property type="match status" value="1"/>
</dbReference>
<dbReference type="NCBIfam" id="TIGR00360">
    <property type="entry name" value="ComEC_N-term"/>
    <property type="match status" value="1"/>
</dbReference>
<evidence type="ECO:0000259" key="7">
    <source>
        <dbReference type="SMART" id="SM00849"/>
    </source>
</evidence>
<feature type="transmembrane region" description="Helical" evidence="6">
    <location>
        <begin position="397"/>
        <end position="418"/>
    </location>
</feature>
<dbReference type="Pfam" id="PF00753">
    <property type="entry name" value="Lactamase_B"/>
    <property type="match status" value="1"/>
</dbReference>
<dbReference type="Pfam" id="PF03772">
    <property type="entry name" value="Competence"/>
    <property type="match status" value="1"/>
</dbReference>
<dbReference type="SMART" id="SM00849">
    <property type="entry name" value="Lactamase_B"/>
    <property type="match status" value="1"/>
</dbReference>
<gene>
    <name evidence="8" type="ORF">IAA28_04080</name>
</gene>
<evidence type="ECO:0000256" key="2">
    <source>
        <dbReference type="ARBA" id="ARBA00022475"/>
    </source>
</evidence>
<dbReference type="AlphaFoldDB" id="A0A9D1W381"/>
<keyword evidence="3 6" id="KW-0812">Transmembrane</keyword>
<feature type="transmembrane region" description="Helical" evidence="6">
    <location>
        <begin position="242"/>
        <end position="260"/>
    </location>
</feature>
<evidence type="ECO:0000256" key="4">
    <source>
        <dbReference type="ARBA" id="ARBA00022989"/>
    </source>
</evidence>
<feature type="domain" description="Metallo-beta-lactamase" evidence="7">
    <location>
        <begin position="486"/>
        <end position="691"/>
    </location>
</feature>
<dbReference type="InterPro" id="IPR004797">
    <property type="entry name" value="Competence_ComEC/Rec2"/>
</dbReference>
<keyword evidence="5 6" id="KW-0472">Membrane</keyword>
<feature type="transmembrane region" description="Helical" evidence="6">
    <location>
        <begin position="336"/>
        <end position="358"/>
    </location>
</feature>
<reference evidence="8" key="1">
    <citation type="journal article" date="2021" name="PeerJ">
        <title>Extensive microbial diversity within the chicken gut microbiome revealed by metagenomics and culture.</title>
        <authorList>
            <person name="Gilroy R."/>
            <person name="Ravi A."/>
            <person name="Getino M."/>
            <person name="Pursley I."/>
            <person name="Horton D.L."/>
            <person name="Alikhan N.F."/>
            <person name="Baker D."/>
            <person name="Gharbi K."/>
            <person name="Hall N."/>
            <person name="Watson M."/>
            <person name="Adriaenssens E.M."/>
            <person name="Foster-Nyarko E."/>
            <person name="Jarju S."/>
            <person name="Secka A."/>
            <person name="Antonio M."/>
            <person name="Oren A."/>
            <person name="Chaudhuri R.R."/>
            <person name="La Ragione R."/>
            <person name="Hildebrand F."/>
            <person name="Pallen M.J."/>
        </authorList>
    </citation>
    <scope>NUCLEOTIDE SEQUENCE</scope>
    <source>
        <strain evidence="8">ChiGjej4B4-12881</strain>
    </source>
</reference>
<dbReference type="InterPro" id="IPR001279">
    <property type="entry name" value="Metallo-B-lactamas"/>
</dbReference>
<dbReference type="SUPFAM" id="SSF56281">
    <property type="entry name" value="Metallo-hydrolase/oxidoreductase"/>
    <property type="match status" value="1"/>
</dbReference>
<dbReference type="CDD" id="cd07731">
    <property type="entry name" value="ComA-like_MBL-fold"/>
    <property type="match status" value="1"/>
</dbReference>
<comment type="caution">
    <text evidence="8">The sequence shown here is derived from an EMBL/GenBank/DDBJ whole genome shotgun (WGS) entry which is preliminary data.</text>
</comment>
<feature type="transmembrane region" description="Helical" evidence="6">
    <location>
        <begin position="430"/>
        <end position="448"/>
    </location>
</feature>
<feature type="transmembrane region" description="Helical" evidence="6">
    <location>
        <begin position="364"/>
        <end position="385"/>
    </location>
</feature>
<feature type="transmembrane region" description="Helical" evidence="6">
    <location>
        <begin position="305"/>
        <end position="324"/>
    </location>
</feature>
<dbReference type="InterPro" id="IPR035681">
    <property type="entry name" value="ComA-like_MBL"/>
</dbReference>
<dbReference type="InterPro" id="IPR025405">
    <property type="entry name" value="DUF4131"/>
</dbReference>
<name>A0A9D1W381_9FIRM</name>
<dbReference type="InterPro" id="IPR036866">
    <property type="entry name" value="RibonucZ/Hydroxyglut_hydro"/>
</dbReference>
<dbReference type="InterPro" id="IPR004477">
    <property type="entry name" value="ComEC_N"/>
</dbReference>
<dbReference type="GO" id="GO:0005886">
    <property type="term" value="C:plasma membrane"/>
    <property type="evidence" value="ECO:0007669"/>
    <property type="project" value="UniProtKB-SubCell"/>
</dbReference>
<dbReference type="PANTHER" id="PTHR30619">
    <property type="entry name" value="DNA INTERNALIZATION/COMPETENCE PROTEIN COMEC/REC2"/>
    <property type="match status" value="1"/>
</dbReference>
<comment type="subcellular location">
    <subcellularLocation>
        <location evidence="1">Cell membrane</location>
        <topology evidence="1">Multi-pass membrane protein</topology>
    </subcellularLocation>
</comment>
<organism evidence="8 9">
    <name type="scientific">Candidatus Lachnoclostridium stercoripullorum</name>
    <dbReference type="NCBI Taxonomy" id="2838635"/>
    <lineage>
        <taxon>Bacteria</taxon>
        <taxon>Bacillati</taxon>
        <taxon>Bacillota</taxon>
        <taxon>Clostridia</taxon>
        <taxon>Lachnospirales</taxon>
        <taxon>Lachnospiraceae</taxon>
    </lineage>
</organism>
<dbReference type="EMBL" id="DXEU01000071">
    <property type="protein sequence ID" value="HIX51966.1"/>
    <property type="molecule type" value="Genomic_DNA"/>
</dbReference>
<dbReference type="InterPro" id="IPR052159">
    <property type="entry name" value="Competence_DNA_uptake"/>
</dbReference>
<dbReference type="Gene3D" id="3.60.15.10">
    <property type="entry name" value="Ribonuclease Z/Hydroxyacylglutathione hydrolase-like"/>
    <property type="match status" value="1"/>
</dbReference>
<dbReference type="Proteomes" id="UP000886780">
    <property type="component" value="Unassembled WGS sequence"/>
</dbReference>
<evidence type="ECO:0000256" key="1">
    <source>
        <dbReference type="ARBA" id="ARBA00004651"/>
    </source>
</evidence>
<protein>
    <submittedName>
        <fullName evidence="8">DNA internalization-related competence protein ComEC/Rec2</fullName>
    </submittedName>
</protein>
<evidence type="ECO:0000313" key="9">
    <source>
        <dbReference type="Proteomes" id="UP000886780"/>
    </source>
</evidence>
<sequence>MAVLLTVYLSAAACLECRKNRSLWIGFLFLFMALGFWRMEGARAEADRMREMGLAEAGLQRISGIAGGLEDKTYGWGTELLEARLEPSGEELGTVSVFFEAGPGFEAGDRILVSGELAPYDPASNPGEFDYRAYYDSRGMYWKASAESWERLPGGNPLRRMLGRIREHSAGVLDACAGENAGIFKAMLLGLKGDIPDEVYALYQESGISHLLAISGLHVSMLGMGFYGLLGRLGMGKRPQSVLAAGFMVLYGVMTGFSPSTRRAVIMFLASMASGWAGRTYDLPSALSLAALAILWRNPQVLTQGGVQLSFLAVGGIGALNRAMEGAGLWKSRAGKVLGSGLAVQFATYPAVAWHFFVYPPYSIFLNLLVIPMMTYAMVSGLLCLALGSVSLSLGKLCVGGGYYILKCYEALCALWGRMPGSSLVIGRPALWQIAAYGVVLGAAVLLAGRLRRKGLWLAGSTALLFFMLFPLPRGGLSVTYLDVGQGDGIVAEAGACRILFDGGSSDEKSVGEQVLTAYLHSRGIRSLDYAVVSHCDGDHISGLETLLASGAVEIGTLALPKAGAGEEAWEELAALAREKGVRVVSMEAGDQIQAGKLTLSCLYPFEGAKLPADRNERSLVVKLEYGEASFLFTGDIGAACEEEMLKNPAVRRALAGCTVLKVAHHGSASSSSEAFLEAVRPKYGVISYGAGNSYGHPAPETVERLSEAGVRVLETARGGAVTVCTDGRSLEVKTFLSAP</sequence>
<dbReference type="NCBIfam" id="TIGR00361">
    <property type="entry name" value="ComEC_Rec2"/>
    <property type="match status" value="1"/>
</dbReference>
<keyword evidence="2" id="KW-1003">Cell membrane</keyword>
<dbReference type="Pfam" id="PF13567">
    <property type="entry name" value="DUF4131"/>
    <property type="match status" value="1"/>
</dbReference>
<evidence type="ECO:0000256" key="6">
    <source>
        <dbReference type="SAM" id="Phobius"/>
    </source>
</evidence>
<evidence type="ECO:0000256" key="5">
    <source>
        <dbReference type="ARBA" id="ARBA00023136"/>
    </source>
</evidence>
<evidence type="ECO:0000256" key="3">
    <source>
        <dbReference type="ARBA" id="ARBA00022692"/>
    </source>
</evidence>
<reference evidence="8" key="2">
    <citation type="submission" date="2021-04" db="EMBL/GenBank/DDBJ databases">
        <authorList>
            <person name="Gilroy R."/>
        </authorList>
    </citation>
    <scope>NUCLEOTIDE SEQUENCE</scope>
    <source>
        <strain evidence="8">ChiGjej4B4-12881</strain>
    </source>
</reference>
<feature type="transmembrane region" description="Helical" evidence="6">
    <location>
        <begin position="23"/>
        <end position="40"/>
    </location>
</feature>
<accession>A0A9D1W381</accession>
<dbReference type="GO" id="GO:0030420">
    <property type="term" value="P:establishment of competence for transformation"/>
    <property type="evidence" value="ECO:0007669"/>
    <property type="project" value="InterPro"/>
</dbReference>
<feature type="transmembrane region" description="Helical" evidence="6">
    <location>
        <begin position="455"/>
        <end position="472"/>
    </location>
</feature>
<proteinExistence type="predicted"/>
<feature type="transmembrane region" description="Helical" evidence="6">
    <location>
        <begin position="211"/>
        <end position="230"/>
    </location>
</feature>